<name>A0ABR4Q244_9CEST</name>
<evidence type="ECO:0000256" key="1">
    <source>
        <dbReference type="SAM" id="MobiDB-lite"/>
    </source>
</evidence>
<evidence type="ECO:0008006" key="4">
    <source>
        <dbReference type="Google" id="ProtNLM"/>
    </source>
</evidence>
<protein>
    <recommendedName>
        <fullName evidence="4">Serum response factor-binding protein 1</fullName>
    </recommendedName>
</protein>
<evidence type="ECO:0000313" key="3">
    <source>
        <dbReference type="Proteomes" id="UP001651158"/>
    </source>
</evidence>
<feature type="compositionally biased region" description="Basic residues" evidence="1">
    <location>
        <begin position="413"/>
        <end position="425"/>
    </location>
</feature>
<reference evidence="2 3" key="1">
    <citation type="journal article" date="2022" name="Front. Cell. Infect. Microbiol.">
        <title>The Genomes of Two Strains of Taenia crassiceps the Animal Model for the Study of Human Cysticercosis.</title>
        <authorList>
            <person name="Bobes R.J."/>
            <person name="Estrada K."/>
            <person name="Rios-Valencia D.G."/>
            <person name="Calderon-Gallegos A."/>
            <person name="de la Torre P."/>
            <person name="Carrero J.C."/>
            <person name="Sanchez-Flores A."/>
            <person name="Laclette J.P."/>
        </authorList>
    </citation>
    <scope>NUCLEOTIDE SEQUENCE [LARGE SCALE GENOMIC DNA]</scope>
    <source>
        <strain evidence="2">WFUcys</strain>
    </source>
</reference>
<organism evidence="2 3">
    <name type="scientific">Taenia crassiceps</name>
    <dbReference type="NCBI Taxonomy" id="6207"/>
    <lineage>
        <taxon>Eukaryota</taxon>
        <taxon>Metazoa</taxon>
        <taxon>Spiralia</taxon>
        <taxon>Lophotrochozoa</taxon>
        <taxon>Platyhelminthes</taxon>
        <taxon>Cestoda</taxon>
        <taxon>Eucestoda</taxon>
        <taxon>Cyclophyllidea</taxon>
        <taxon>Taeniidae</taxon>
        <taxon>Taenia</taxon>
    </lineage>
</organism>
<dbReference type="Proteomes" id="UP001651158">
    <property type="component" value="Unassembled WGS sequence"/>
</dbReference>
<feature type="region of interest" description="Disordered" evidence="1">
    <location>
        <begin position="293"/>
        <end position="354"/>
    </location>
</feature>
<feature type="region of interest" description="Disordered" evidence="1">
    <location>
        <begin position="215"/>
        <end position="237"/>
    </location>
</feature>
<accession>A0ABR4Q244</accession>
<dbReference type="EMBL" id="JAKROA010000016">
    <property type="protein sequence ID" value="KAL5103633.1"/>
    <property type="molecule type" value="Genomic_DNA"/>
</dbReference>
<keyword evidence="3" id="KW-1185">Reference proteome</keyword>
<feature type="compositionally biased region" description="Basic and acidic residues" evidence="1">
    <location>
        <begin position="302"/>
        <end position="317"/>
    </location>
</feature>
<feature type="compositionally biased region" description="Basic and acidic residues" evidence="1">
    <location>
        <begin position="325"/>
        <end position="339"/>
    </location>
</feature>
<evidence type="ECO:0000313" key="2">
    <source>
        <dbReference type="EMBL" id="KAL5103633.1"/>
    </source>
</evidence>
<comment type="caution">
    <text evidence="2">The sequence shown here is derived from an EMBL/GenBank/DDBJ whole genome shotgun (WGS) entry which is preliminary data.</text>
</comment>
<feature type="region of interest" description="Disordered" evidence="1">
    <location>
        <begin position="401"/>
        <end position="451"/>
    </location>
</feature>
<sequence length="482" mass="54758">MPLTYGIDDENEELSIDVVQLNNTVLAMRPLIKKARVLVLRDLASFIKRQKLKQARAPEEKGQRLGRKIINKLAEIRLLKRMDDVKLCKLVLASVTPHNLLEKGGESLTKQDRLVIRLAVRPEIADFVSNFRTNHSDWPTLVRYLLYKNTSGKWKTPEQKRKTRKRRKGDLPFPLVDQKDVVENQAASSIQQFKAYKEKNDRELIEAQRRLLREEAEEGGKLKSEEDSKPEDTYCAHFDNPEMKTFISELIAKMDEGEDIDEYLVPVDGDGDGVLPVEASKTEIRKRSVLRGDGATVSDVSTENRGRGKVKKLEKQSRKVVAMPKSKEKETPESRDSPRKHANKTKNCKVATSSPNLKVDADGVIHEIIVEEAVDDGFDREDEENILGQDDVEMKKEIRARKTKHEGGAIYRRATHQRQRHNFKRGRGDPGGCHAPALKRPAVDTTETPLHPSWAAKREQRALLSLRTKASSGGTRIVFSEE</sequence>
<proteinExistence type="predicted"/>
<gene>
    <name evidence="2" type="ORF">TcWFU_000746</name>
</gene>